<evidence type="ECO:0000313" key="2">
    <source>
        <dbReference type="Proteomes" id="UP001605261"/>
    </source>
</evidence>
<protein>
    <recommendedName>
        <fullName evidence="3">Lipoprotein</fullName>
    </recommendedName>
</protein>
<reference evidence="1 2" key="1">
    <citation type="submission" date="2024-09" db="EMBL/GenBank/DDBJ databases">
        <authorList>
            <consortium name="All-Russian atlas of soil microorganisms"/>
            <consortium name="as a basis for the search for new antimicrobial producers and enzymes with unique properties"/>
            <person name="Sokolova E.A."/>
            <person name="Voronina E.N."/>
        </authorList>
    </citation>
    <scope>NUCLEOTIDE SEQUENCE [LARGE SCALE GENOMIC DNA]</scope>
    <source>
        <strain evidence="1 2">AF-22b-331.1</strain>
    </source>
</reference>
<sequence length="125" mass="13314">MGLSRVLVSSVLLALLPGCSEDPVGVSYPLGRNGAQCRFYKGFDRHPPAVVVDGLRARGLDSRRLIGRTVCGDVVGWQLLPLGADINTIPPPDVYKDVWLEGDGSVVVSPDDFAGDAVRNKGANR</sequence>
<accession>A0ABW7CW60</accession>
<dbReference type="Proteomes" id="UP001605261">
    <property type="component" value="Unassembled WGS sequence"/>
</dbReference>
<gene>
    <name evidence="1" type="ORF">ACEU0G_003211</name>
</gene>
<dbReference type="EMBL" id="JBHGCJ010000005">
    <property type="protein sequence ID" value="MFG6109203.1"/>
    <property type="molecule type" value="Genomic_DNA"/>
</dbReference>
<evidence type="ECO:0000313" key="1">
    <source>
        <dbReference type="EMBL" id="MFG6109203.1"/>
    </source>
</evidence>
<organism evidence="1 2">
    <name type="scientific">Stenotrophomonas nematodicola</name>
    <dbReference type="NCBI Taxonomy" id="2656746"/>
    <lineage>
        <taxon>Bacteria</taxon>
        <taxon>Pseudomonadati</taxon>
        <taxon>Pseudomonadota</taxon>
        <taxon>Gammaproteobacteria</taxon>
        <taxon>Lysobacterales</taxon>
        <taxon>Lysobacteraceae</taxon>
        <taxon>Stenotrophomonas</taxon>
    </lineage>
</organism>
<comment type="caution">
    <text evidence="1">The sequence shown here is derived from an EMBL/GenBank/DDBJ whole genome shotgun (WGS) entry which is preliminary data.</text>
</comment>
<keyword evidence="2" id="KW-1185">Reference proteome</keyword>
<proteinExistence type="predicted"/>
<name>A0ABW7CW60_9GAMM</name>
<evidence type="ECO:0008006" key="3">
    <source>
        <dbReference type="Google" id="ProtNLM"/>
    </source>
</evidence>
<dbReference type="RefSeq" id="WP_394162758.1">
    <property type="nucleotide sequence ID" value="NZ_JBHGCJ010000005.1"/>
</dbReference>